<feature type="compositionally biased region" description="Basic and acidic residues" evidence="1">
    <location>
        <begin position="48"/>
        <end position="64"/>
    </location>
</feature>
<reference evidence="2" key="1">
    <citation type="journal article" date="2014" name="Int. J. Syst. Evol. Microbiol.">
        <title>Complete genome sequence of Corynebacterium casei LMG S-19264T (=DSM 44701T), isolated from a smear-ripened cheese.</title>
        <authorList>
            <consortium name="US DOE Joint Genome Institute (JGI-PGF)"/>
            <person name="Walter F."/>
            <person name="Albersmeier A."/>
            <person name="Kalinowski J."/>
            <person name="Ruckert C."/>
        </authorList>
    </citation>
    <scope>NUCLEOTIDE SEQUENCE</scope>
    <source>
        <strain evidence="2">VKM Ac-2007</strain>
    </source>
</reference>
<feature type="compositionally biased region" description="Basic and acidic residues" evidence="1">
    <location>
        <begin position="122"/>
        <end position="138"/>
    </location>
</feature>
<dbReference type="Proteomes" id="UP001143474">
    <property type="component" value="Unassembled WGS sequence"/>
</dbReference>
<evidence type="ECO:0000313" key="3">
    <source>
        <dbReference type="Proteomes" id="UP001143474"/>
    </source>
</evidence>
<protein>
    <submittedName>
        <fullName evidence="2">Uncharacterized protein</fullName>
    </submittedName>
</protein>
<dbReference type="EMBL" id="BSEV01000017">
    <property type="protein sequence ID" value="GLK12587.1"/>
    <property type="molecule type" value="Genomic_DNA"/>
</dbReference>
<proteinExistence type="predicted"/>
<accession>A0A9W6I5Q5</accession>
<evidence type="ECO:0000313" key="2">
    <source>
        <dbReference type="EMBL" id="GLK12587.1"/>
    </source>
</evidence>
<reference evidence="2" key="2">
    <citation type="submission" date="2023-01" db="EMBL/GenBank/DDBJ databases">
        <authorList>
            <person name="Sun Q."/>
            <person name="Evtushenko L."/>
        </authorList>
    </citation>
    <scope>NUCLEOTIDE SEQUENCE</scope>
    <source>
        <strain evidence="2">VKM Ac-2007</strain>
    </source>
</reference>
<evidence type="ECO:0000256" key="1">
    <source>
        <dbReference type="SAM" id="MobiDB-lite"/>
    </source>
</evidence>
<dbReference type="AlphaFoldDB" id="A0A9W6I5Q5"/>
<organism evidence="2 3">
    <name type="scientific">Streptosporangium carneum</name>
    <dbReference type="NCBI Taxonomy" id="47481"/>
    <lineage>
        <taxon>Bacteria</taxon>
        <taxon>Bacillati</taxon>
        <taxon>Actinomycetota</taxon>
        <taxon>Actinomycetes</taxon>
        <taxon>Streptosporangiales</taxon>
        <taxon>Streptosporangiaceae</taxon>
        <taxon>Streptosporangium</taxon>
    </lineage>
</organism>
<keyword evidence="3" id="KW-1185">Reference proteome</keyword>
<feature type="region of interest" description="Disordered" evidence="1">
    <location>
        <begin position="1"/>
        <end position="153"/>
    </location>
</feature>
<name>A0A9W6I5Q5_9ACTN</name>
<gene>
    <name evidence="2" type="ORF">GCM10017600_59970</name>
</gene>
<sequence>MLGSTPAMMENEIASGIRARATTRPDKISVRATEGFSHSGRPGRRRAARDEDGRAGTDELDNRRPSTGSGPSRGAAGGVPPTGTGGCREEAAGRRPQGQDRGAQIEEGGGPGDDDIGGAAADRSRRAAGGDDQRHARVDVPSVTGAALGPAPVRVVGRRAELRYIRSVPERPSVARPSATLP</sequence>
<comment type="caution">
    <text evidence="2">The sequence shown here is derived from an EMBL/GenBank/DDBJ whole genome shotgun (WGS) entry which is preliminary data.</text>
</comment>